<evidence type="ECO:0000256" key="14">
    <source>
        <dbReference type="SAM" id="Phobius"/>
    </source>
</evidence>
<dbReference type="Pfam" id="PF00672">
    <property type="entry name" value="HAMP"/>
    <property type="match status" value="1"/>
</dbReference>
<feature type="domain" description="Histidine kinase" evidence="15">
    <location>
        <begin position="264"/>
        <end position="481"/>
    </location>
</feature>
<evidence type="ECO:0000256" key="3">
    <source>
        <dbReference type="ARBA" id="ARBA00012438"/>
    </source>
</evidence>
<dbReference type="CDD" id="cd00082">
    <property type="entry name" value="HisKA"/>
    <property type="match status" value="1"/>
</dbReference>
<evidence type="ECO:0000256" key="5">
    <source>
        <dbReference type="ARBA" id="ARBA00022553"/>
    </source>
</evidence>
<accession>A0ABU1IKR9</accession>
<proteinExistence type="predicted"/>
<keyword evidence="12" id="KW-0902">Two-component regulatory system</keyword>
<dbReference type="CDD" id="cd06225">
    <property type="entry name" value="HAMP"/>
    <property type="match status" value="1"/>
</dbReference>
<dbReference type="InterPro" id="IPR003594">
    <property type="entry name" value="HATPase_dom"/>
</dbReference>
<comment type="caution">
    <text evidence="17">The sequence shown here is derived from an EMBL/GenBank/DDBJ whole genome shotgun (WGS) entry which is preliminary data.</text>
</comment>
<dbReference type="SUPFAM" id="SSF158472">
    <property type="entry name" value="HAMP domain-like"/>
    <property type="match status" value="1"/>
</dbReference>
<dbReference type="InterPro" id="IPR005467">
    <property type="entry name" value="His_kinase_dom"/>
</dbReference>
<keyword evidence="8" id="KW-0547">Nucleotide-binding</keyword>
<evidence type="ECO:0000256" key="1">
    <source>
        <dbReference type="ARBA" id="ARBA00000085"/>
    </source>
</evidence>
<dbReference type="Gene3D" id="6.10.340.10">
    <property type="match status" value="1"/>
</dbReference>
<dbReference type="PROSITE" id="PS50109">
    <property type="entry name" value="HIS_KIN"/>
    <property type="match status" value="1"/>
</dbReference>
<dbReference type="SMART" id="SM00304">
    <property type="entry name" value="HAMP"/>
    <property type="match status" value="1"/>
</dbReference>
<comment type="catalytic activity">
    <reaction evidence="1">
        <text>ATP + protein L-histidine = ADP + protein N-phospho-L-histidine.</text>
        <dbReference type="EC" id="2.7.13.3"/>
    </reaction>
</comment>
<dbReference type="Pfam" id="PF00512">
    <property type="entry name" value="HisKA"/>
    <property type="match status" value="1"/>
</dbReference>
<dbReference type="PROSITE" id="PS50885">
    <property type="entry name" value="HAMP"/>
    <property type="match status" value="1"/>
</dbReference>
<reference evidence="17 18" key="1">
    <citation type="submission" date="2023-07" db="EMBL/GenBank/DDBJ databases">
        <title>Genomic Encyclopedia of Type Strains, Phase IV (KMG-IV): sequencing the most valuable type-strain genomes for metagenomic binning, comparative biology and taxonomic classification.</title>
        <authorList>
            <person name="Goeker M."/>
        </authorList>
    </citation>
    <scope>NUCLEOTIDE SEQUENCE [LARGE SCALE GENOMIC DNA]</scope>
    <source>
        <strain evidence="17 18">DSM 45903</strain>
    </source>
</reference>
<comment type="subcellular location">
    <subcellularLocation>
        <location evidence="2">Cell membrane</location>
        <topology evidence="2">Multi-pass membrane protein</topology>
    </subcellularLocation>
</comment>
<dbReference type="EMBL" id="JAVDQG010000001">
    <property type="protein sequence ID" value="MDR6224739.1"/>
    <property type="molecule type" value="Genomic_DNA"/>
</dbReference>
<feature type="transmembrane region" description="Helical" evidence="14">
    <location>
        <begin position="20"/>
        <end position="45"/>
    </location>
</feature>
<dbReference type="InterPro" id="IPR050398">
    <property type="entry name" value="HssS/ArlS-like"/>
</dbReference>
<organism evidence="17 18">
    <name type="scientific">Desmospora profundinema</name>
    <dbReference type="NCBI Taxonomy" id="1571184"/>
    <lineage>
        <taxon>Bacteria</taxon>
        <taxon>Bacillati</taxon>
        <taxon>Bacillota</taxon>
        <taxon>Bacilli</taxon>
        <taxon>Bacillales</taxon>
        <taxon>Thermoactinomycetaceae</taxon>
        <taxon>Desmospora</taxon>
    </lineage>
</organism>
<dbReference type="EC" id="2.7.13.3" evidence="3"/>
<dbReference type="InterPro" id="IPR004358">
    <property type="entry name" value="Sig_transdc_His_kin-like_C"/>
</dbReference>
<evidence type="ECO:0000313" key="18">
    <source>
        <dbReference type="Proteomes" id="UP001185012"/>
    </source>
</evidence>
<evidence type="ECO:0000256" key="8">
    <source>
        <dbReference type="ARBA" id="ARBA00022741"/>
    </source>
</evidence>
<dbReference type="Gene3D" id="1.10.287.130">
    <property type="match status" value="1"/>
</dbReference>
<name>A0ABU1IKR9_9BACL</name>
<evidence type="ECO:0000256" key="6">
    <source>
        <dbReference type="ARBA" id="ARBA00022679"/>
    </source>
</evidence>
<gene>
    <name evidence="17" type="ORF">JOE21_000727</name>
</gene>
<evidence type="ECO:0000256" key="11">
    <source>
        <dbReference type="ARBA" id="ARBA00022989"/>
    </source>
</evidence>
<dbReference type="InterPro" id="IPR003660">
    <property type="entry name" value="HAMP_dom"/>
</dbReference>
<dbReference type="Gene3D" id="3.30.565.10">
    <property type="entry name" value="Histidine kinase-like ATPase, C-terminal domain"/>
    <property type="match status" value="1"/>
</dbReference>
<dbReference type="PRINTS" id="PR00344">
    <property type="entry name" value="BCTRLSENSOR"/>
</dbReference>
<evidence type="ECO:0000256" key="13">
    <source>
        <dbReference type="ARBA" id="ARBA00023136"/>
    </source>
</evidence>
<dbReference type="InterPro" id="IPR003661">
    <property type="entry name" value="HisK_dim/P_dom"/>
</dbReference>
<evidence type="ECO:0000259" key="16">
    <source>
        <dbReference type="PROSITE" id="PS50885"/>
    </source>
</evidence>
<dbReference type="RefSeq" id="WP_309862324.1">
    <property type="nucleotide sequence ID" value="NZ_JAVDQG010000001.1"/>
</dbReference>
<sequence>MKNREAFLQTMKQWNLNQSIRAQLIFAIAICFIAAFLVFAVSYSFSDWIWGEPDHVFYMEAMAEDLAHELEDYDLWKDQAAVKKLMEANSNEQRDILLVSMTGEVLYRTTGASDSFLDISRILSDQLTTRWHLDWLNAKEAYYHVAYPFYSKTEQGYVVVKGTTVGTPPPMRDFQQMLLQLALSLGTFIGLFFLLTNGKMRYFEQLAGGLLEISKGKLGFRVPEKSRDELGSLAANINYMAEELQRKIEAEKKAENAKYEWITSLSHDLKTPLTSIIGYLRLVKDKKYTSAEQHEQYVRVAFDKSEKLEGLLDHMLEYTKLTNPDLTIRRETVCINEFLEQLVEEMTLIADMNQTTFKKEIPEEGIRVEVDPEKMVRVFENLLMNAVKYGDKKRDITVRLYREEDQAVICVQNFGDPLKEKDLEQLFNRFYRIDRSRSPETGGSGLGLSIAKNIVEKHGGEIWAESEGRKIRFYVKLGLVRVP</sequence>
<keyword evidence="18" id="KW-1185">Reference proteome</keyword>
<keyword evidence="4" id="KW-1003">Cell membrane</keyword>
<dbReference type="PANTHER" id="PTHR45528:SF8">
    <property type="entry name" value="HISTIDINE KINASE"/>
    <property type="match status" value="1"/>
</dbReference>
<evidence type="ECO:0000256" key="10">
    <source>
        <dbReference type="ARBA" id="ARBA00022840"/>
    </source>
</evidence>
<feature type="transmembrane region" description="Helical" evidence="14">
    <location>
        <begin position="177"/>
        <end position="195"/>
    </location>
</feature>
<keyword evidence="5" id="KW-0597">Phosphoprotein</keyword>
<keyword evidence="6" id="KW-0808">Transferase</keyword>
<dbReference type="InterPro" id="IPR036097">
    <property type="entry name" value="HisK_dim/P_sf"/>
</dbReference>
<keyword evidence="10" id="KW-0067">ATP-binding</keyword>
<dbReference type="SMART" id="SM00388">
    <property type="entry name" value="HisKA"/>
    <property type="match status" value="1"/>
</dbReference>
<evidence type="ECO:0000259" key="15">
    <source>
        <dbReference type="PROSITE" id="PS50109"/>
    </source>
</evidence>
<keyword evidence="13 14" id="KW-0472">Membrane</keyword>
<protein>
    <recommendedName>
        <fullName evidence="3">histidine kinase</fullName>
        <ecNumber evidence="3">2.7.13.3</ecNumber>
    </recommendedName>
</protein>
<dbReference type="SUPFAM" id="SSF47384">
    <property type="entry name" value="Homodimeric domain of signal transducing histidine kinase"/>
    <property type="match status" value="1"/>
</dbReference>
<evidence type="ECO:0000256" key="2">
    <source>
        <dbReference type="ARBA" id="ARBA00004651"/>
    </source>
</evidence>
<dbReference type="SMART" id="SM00387">
    <property type="entry name" value="HATPase_c"/>
    <property type="match status" value="1"/>
</dbReference>
<evidence type="ECO:0000256" key="9">
    <source>
        <dbReference type="ARBA" id="ARBA00022777"/>
    </source>
</evidence>
<dbReference type="Proteomes" id="UP001185012">
    <property type="component" value="Unassembled WGS sequence"/>
</dbReference>
<evidence type="ECO:0000256" key="4">
    <source>
        <dbReference type="ARBA" id="ARBA00022475"/>
    </source>
</evidence>
<keyword evidence="7 14" id="KW-0812">Transmembrane</keyword>
<evidence type="ECO:0000256" key="12">
    <source>
        <dbReference type="ARBA" id="ARBA00023012"/>
    </source>
</evidence>
<dbReference type="GO" id="GO:0016301">
    <property type="term" value="F:kinase activity"/>
    <property type="evidence" value="ECO:0007669"/>
    <property type="project" value="UniProtKB-KW"/>
</dbReference>
<keyword evidence="9 17" id="KW-0418">Kinase</keyword>
<keyword evidence="11 14" id="KW-1133">Transmembrane helix</keyword>
<evidence type="ECO:0000313" key="17">
    <source>
        <dbReference type="EMBL" id="MDR6224739.1"/>
    </source>
</evidence>
<dbReference type="Pfam" id="PF02518">
    <property type="entry name" value="HATPase_c"/>
    <property type="match status" value="1"/>
</dbReference>
<dbReference type="SUPFAM" id="SSF55874">
    <property type="entry name" value="ATPase domain of HSP90 chaperone/DNA topoisomerase II/histidine kinase"/>
    <property type="match status" value="1"/>
</dbReference>
<feature type="domain" description="HAMP" evidence="16">
    <location>
        <begin position="197"/>
        <end position="249"/>
    </location>
</feature>
<dbReference type="PANTHER" id="PTHR45528">
    <property type="entry name" value="SENSOR HISTIDINE KINASE CPXA"/>
    <property type="match status" value="1"/>
</dbReference>
<dbReference type="CDD" id="cd00075">
    <property type="entry name" value="HATPase"/>
    <property type="match status" value="1"/>
</dbReference>
<evidence type="ECO:0000256" key="7">
    <source>
        <dbReference type="ARBA" id="ARBA00022692"/>
    </source>
</evidence>
<dbReference type="InterPro" id="IPR036890">
    <property type="entry name" value="HATPase_C_sf"/>
</dbReference>